<dbReference type="GO" id="GO:0016757">
    <property type="term" value="F:glycosyltransferase activity"/>
    <property type="evidence" value="ECO:0007669"/>
    <property type="project" value="TreeGrafter"/>
</dbReference>
<dbReference type="Pfam" id="PF13439">
    <property type="entry name" value="Glyco_transf_4"/>
    <property type="match status" value="1"/>
</dbReference>
<dbReference type="OrthoDB" id="9807209at2"/>
<dbReference type="PANTHER" id="PTHR46401">
    <property type="entry name" value="GLYCOSYLTRANSFERASE WBBK-RELATED"/>
    <property type="match status" value="1"/>
</dbReference>
<reference evidence="3 4" key="1">
    <citation type="submission" date="2015-07" db="EMBL/GenBank/DDBJ databases">
        <title>Draft genome of Bellilinea caldifistulae DSM 17877.</title>
        <authorList>
            <person name="Hemp J."/>
            <person name="Ward L.M."/>
            <person name="Pace L.A."/>
            <person name="Fischer W.W."/>
        </authorList>
    </citation>
    <scope>NUCLEOTIDE SEQUENCE [LARGE SCALE GENOMIC DNA]</scope>
    <source>
        <strain evidence="3 4">GOMI-1</strain>
    </source>
</reference>
<dbReference type="STRING" id="360411.AC812_02030"/>
<protein>
    <recommendedName>
        <fullName evidence="2">Glycosyltransferase subfamily 4-like N-terminal domain-containing protein</fullName>
    </recommendedName>
</protein>
<feature type="domain" description="Glycosyltransferase subfamily 4-like N-terminal" evidence="2">
    <location>
        <begin position="23"/>
        <end position="217"/>
    </location>
</feature>
<dbReference type="Pfam" id="PF13692">
    <property type="entry name" value="Glyco_trans_1_4"/>
    <property type="match status" value="1"/>
</dbReference>
<dbReference type="CDD" id="cd03801">
    <property type="entry name" value="GT4_PimA-like"/>
    <property type="match status" value="1"/>
</dbReference>
<sequence length="402" mass="45780">MKILFLTQIVPYPPDAGPRIKTWHVLKYLAERGHSITLVTFVRLEEKKFLPEIRKICENVIPISLRRTKLRDAYSLLISQLKRTPFLIERDYRSSMAGAIKNLLTDEKFDVIHIDQVNMAQFILRPNGISPDLKTIFDAHNATWIILERMRSSSPLLLRPFLAQEAKKLKNYELQLVQRVDHVLTVTEFDRSLLLPNSDGDFLKSKIHVIPIAVNTQELQPVERKQNTHQILTIGSLNYPPNADGIRWFLREVFPLVKEKIPNVTLTVIGKNPPKDFFSLAEPFGTDIDITGYVEDLTPYLENSTVMVVPVLAGGGMRVRILEAFARGIPVVTTTIGLEGIAAENGSHVLVADDPAEFARKVKHLIETPDEQLRLANNARELVTKLYDWKAVLKKLDQIYQL</sequence>
<proteinExistence type="predicted"/>
<gene>
    <name evidence="3" type="ORF">AC812_02030</name>
</gene>
<dbReference type="EMBL" id="LGHJ01000007">
    <property type="protein sequence ID" value="KPL78018.1"/>
    <property type="molecule type" value="Genomic_DNA"/>
</dbReference>
<dbReference type="InterPro" id="IPR028098">
    <property type="entry name" value="Glyco_trans_4-like_N"/>
</dbReference>
<comment type="caution">
    <text evidence="3">The sequence shown here is derived from an EMBL/GenBank/DDBJ whole genome shotgun (WGS) entry which is preliminary data.</text>
</comment>
<dbReference type="Gene3D" id="3.40.50.2000">
    <property type="entry name" value="Glycogen Phosphorylase B"/>
    <property type="match status" value="2"/>
</dbReference>
<keyword evidence="4" id="KW-1185">Reference proteome</keyword>
<dbReference type="PANTHER" id="PTHR46401:SF2">
    <property type="entry name" value="GLYCOSYLTRANSFERASE WBBK-RELATED"/>
    <property type="match status" value="1"/>
</dbReference>
<dbReference type="SUPFAM" id="SSF53756">
    <property type="entry name" value="UDP-Glycosyltransferase/glycogen phosphorylase"/>
    <property type="match status" value="1"/>
</dbReference>
<name>A0A0N8GNG3_9CHLR</name>
<dbReference type="AlphaFoldDB" id="A0A0N8GNG3"/>
<organism evidence="3 4">
    <name type="scientific">Bellilinea caldifistulae</name>
    <dbReference type="NCBI Taxonomy" id="360411"/>
    <lineage>
        <taxon>Bacteria</taxon>
        <taxon>Bacillati</taxon>
        <taxon>Chloroflexota</taxon>
        <taxon>Anaerolineae</taxon>
        <taxon>Anaerolineales</taxon>
        <taxon>Anaerolineaceae</taxon>
        <taxon>Bellilinea</taxon>
    </lineage>
</organism>
<evidence type="ECO:0000313" key="3">
    <source>
        <dbReference type="EMBL" id="KPL78018.1"/>
    </source>
</evidence>
<evidence type="ECO:0000259" key="2">
    <source>
        <dbReference type="Pfam" id="PF13439"/>
    </source>
</evidence>
<dbReference type="GO" id="GO:0009103">
    <property type="term" value="P:lipopolysaccharide biosynthetic process"/>
    <property type="evidence" value="ECO:0007669"/>
    <property type="project" value="TreeGrafter"/>
</dbReference>
<evidence type="ECO:0000256" key="1">
    <source>
        <dbReference type="ARBA" id="ARBA00022679"/>
    </source>
</evidence>
<evidence type="ECO:0000313" key="4">
    <source>
        <dbReference type="Proteomes" id="UP000050514"/>
    </source>
</evidence>
<dbReference type="Proteomes" id="UP000050514">
    <property type="component" value="Unassembled WGS sequence"/>
</dbReference>
<keyword evidence="1" id="KW-0808">Transferase</keyword>
<accession>A0A0N8GNG3</accession>
<dbReference type="RefSeq" id="WP_082149079.1">
    <property type="nucleotide sequence ID" value="NZ_DF967971.1"/>
</dbReference>